<evidence type="ECO:0000313" key="1">
    <source>
        <dbReference type="EMBL" id="MBP1873807.1"/>
    </source>
</evidence>
<sequence length="353" mass="39836">MRVVFFVVLAAVFAAIGLIDFSPASAAPKSTVSGCSRDRVTLVDDHYGPDATWNFNADRVAAKYGLYAAASADTYADNEDQYVFLHRDTVRRTEWQRLNLGFGDVIPHRFQDTLTGLSLDTYFKEGSDCVTVLVAIRGTDFTSIADWNTNLSWFSPLFPNQYRLIDKKFAQVMERAKILFEGRTVRYVATGHSLGGGLAIHLARCFDNTDAVTFDPSFVQNTLLCRNRPSTVIEIYEKNEVLANLRKFAFQPQSRNVNDERRATYGLNPIEKGHWKWIDQHSMTGMAAGLLRLAIECDVERSKSCDIPRSYFTEQNSSQYILYCDNFAPAAYKVTRALVGERDPVCSRWIAGH</sequence>
<dbReference type="EMBL" id="JAGGJR010000005">
    <property type="protein sequence ID" value="MBP1873807.1"/>
    <property type="molecule type" value="Genomic_DNA"/>
</dbReference>
<accession>A0ACC5SY54</accession>
<organism evidence="1 2">
    <name type="scientific">Ensifer adhaerens</name>
    <name type="common">Sinorhizobium morelense</name>
    <dbReference type="NCBI Taxonomy" id="106592"/>
    <lineage>
        <taxon>Bacteria</taxon>
        <taxon>Pseudomonadati</taxon>
        <taxon>Pseudomonadota</taxon>
        <taxon>Alphaproteobacteria</taxon>
        <taxon>Hyphomicrobiales</taxon>
        <taxon>Rhizobiaceae</taxon>
        <taxon>Sinorhizobium/Ensifer group</taxon>
        <taxon>Ensifer</taxon>
    </lineage>
</organism>
<keyword evidence="2" id="KW-1185">Reference proteome</keyword>
<evidence type="ECO:0000313" key="2">
    <source>
        <dbReference type="Proteomes" id="UP000823773"/>
    </source>
</evidence>
<proteinExistence type="predicted"/>
<comment type="caution">
    <text evidence="1">The sequence shown here is derived from an EMBL/GenBank/DDBJ whole genome shotgun (WGS) entry which is preliminary data.</text>
</comment>
<reference evidence="1" key="1">
    <citation type="submission" date="2021-03" db="EMBL/GenBank/DDBJ databases">
        <title>Genomic Encyclopedia of Type Strains, Phase IV (KMG-IV): sequencing the most valuable type-strain genomes for metagenomic binning, comparative biology and taxonomic classification.</title>
        <authorList>
            <person name="Goeker M."/>
        </authorList>
    </citation>
    <scope>NUCLEOTIDE SEQUENCE</scope>
    <source>
        <strain evidence="1">DSM 18131</strain>
    </source>
</reference>
<name>A0ACC5SY54_ENSAD</name>
<dbReference type="Proteomes" id="UP000823773">
    <property type="component" value="Unassembled WGS sequence"/>
</dbReference>
<protein>
    <submittedName>
        <fullName evidence="1">Uncharacterized protein</fullName>
    </submittedName>
</protein>
<gene>
    <name evidence="1" type="ORF">J2Z19_003526</name>
</gene>